<feature type="binding site" evidence="11">
    <location>
        <position position="109"/>
    </location>
    <ligand>
        <name>L-histidine</name>
        <dbReference type="ChEBI" id="CHEBI:57595"/>
    </ligand>
</feature>
<reference evidence="13 14" key="1">
    <citation type="submission" date="2016-10" db="EMBL/GenBank/DDBJ databases">
        <authorList>
            <person name="de Groot N.N."/>
        </authorList>
    </citation>
    <scope>NUCLEOTIDE SEQUENCE [LARGE SCALE GENOMIC DNA]</scope>
    <source>
        <strain evidence="13 14">DSM 21771</strain>
    </source>
</reference>
<dbReference type="GO" id="GO:0005737">
    <property type="term" value="C:cytoplasm"/>
    <property type="evidence" value="ECO:0007669"/>
    <property type="project" value="UniProtKB-SubCell"/>
</dbReference>
<dbReference type="InterPro" id="IPR041715">
    <property type="entry name" value="HisRS-like_core"/>
</dbReference>
<evidence type="ECO:0000313" key="13">
    <source>
        <dbReference type="EMBL" id="SDI44382.1"/>
    </source>
</evidence>
<keyword evidence="14" id="KW-1185">Reference proteome</keyword>
<dbReference type="CDD" id="cd00773">
    <property type="entry name" value="HisRS-like_core"/>
    <property type="match status" value="1"/>
</dbReference>
<keyword evidence="6 10" id="KW-0963">Cytoplasm</keyword>
<dbReference type="PANTHER" id="PTHR43707:SF1">
    <property type="entry name" value="HISTIDINE--TRNA LIGASE, MITOCHONDRIAL-RELATED"/>
    <property type="match status" value="1"/>
</dbReference>
<dbReference type="AlphaFoldDB" id="A0A1G8KLX3"/>
<dbReference type="Gene3D" id="3.40.50.12590">
    <property type="match status" value="1"/>
</dbReference>
<name>A0A1G8KLX3_9BACI</name>
<evidence type="ECO:0000256" key="2">
    <source>
        <dbReference type="ARBA" id="ARBA00004667"/>
    </source>
</evidence>
<accession>A0A1G8KLX3</accession>
<evidence type="ECO:0000259" key="12">
    <source>
        <dbReference type="PROSITE" id="PS50862"/>
    </source>
</evidence>
<evidence type="ECO:0000256" key="11">
    <source>
        <dbReference type="PIRSR" id="PIRSR001549-1"/>
    </source>
</evidence>
<dbReference type="InterPro" id="IPR004517">
    <property type="entry name" value="HisZ"/>
</dbReference>
<dbReference type="NCBIfam" id="NF008941">
    <property type="entry name" value="PRK12292.2-4"/>
    <property type="match status" value="1"/>
</dbReference>
<dbReference type="EMBL" id="FNEN01000002">
    <property type="protein sequence ID" value="SDI44382.1"/>
    <property type="molecule type" value="Genomic_DNA"/>
</dbReference>
<comment type="pathway">
    <text evidence="2 10">Amino-acid biosynthesis; L-histidine biosynthesis; L-histidine from 5-phospho-alpha-D-ribose 1-diphosphate: step 1/9.</text>
</comment>
<dbReference type="PANTHER" id="PTHR43707">
    <property type="entry name" value="HISTIDYL-TRNA SYNTHETASE"/>
    <property type="match status" value="1"/>
</dbReference>
<dbReference type="Pfam" id="PF21996">
    <property type="entry name" value="HisZ-like"/>
    <property type="match status" value="1"/>
</dbReference>
<evidence type="ECO:0000256" key="7">
    <source>
        <dbReference type="ARBA" id="ARBA00022605"/>
    </source>
</evidence>
<evidence type="ECO:0000313" key="14">
    <source>
        <dbReference type="Proteomes" id="UP000198853"/>
    </source>
</evidence>
<dbReference type="GO" id="GO:0000105">
    <property type="term" value="P:L-histidine biosynthetic process"/>
    <property type="evidence" value="ECO:0007669"/>
    <property type="project" value="UniProtKB-UniRule"/>
</dbReference>
<sequence>MPLMFEKPLGMVDTLPALYDRASEIRHNIEQETGRWGYRAIQTPSLEYYETVGEASAIHDQQLFKLLDREGQTLVLRPDMTAPIARVVSSSMKNEPLPLRLSYCNALYRSQQKEGGVRAEFEQFGVELVGDASMNADGEVIALLTSTLRAAGLSAFRLAVGHVKYMNALFKENVSQETANVLRRYLYEKNYVSYRQYVDQLQLSAEAKNRLKHLQRLRGGPEVLPEAKKITDNREAHEALAEIEDLWEILEDLGVSESLQVDLNLVLHIDYYTGVVFEGYGDSLGFPLASGGRYDELLGKFGRPASATGFGIRLDWLLEALNHFEGETLVRHSTLILFSKERQREAVQEANKRRQNGEAIIMQNRAGVPDVAAFAEKYKEVISFAGETDDE</sequence>
<gene>
    <name evidence="10" type="primary">hisZ</name>
    <name evidence="13" type="ORF">SAMN04488123_102186</name>
</gene>
<dbReference type="PROSITE" id="PS50862">
    <property type="entry name" value="AA_TRNA_LIGASE_II"/>
    <property type="match status" value="1"/>
</dbReference>
<dbReference type="HAMAP" id="MF_00125">
    <property type="entry name" value="HisZ"/>
    <property type="match status" value="1"/>
</dbReference>
<dbReference type="InterPro" id="IPR045864">
    <property type="entry name" value="aa-tRNA-synth_II/BPL/LPL"/>
</dbReference>
<evidence type="ECO:0000256" key="3">
    <source>
        <dbReference type="ARBA" id="ARBA00005539"/>
    </source>
</evidence>
<keyword evidence="8 10" id="KW-0368">Histidine biosynthesis</keyword>
<dbReference type="UniPathway" id="UPA00031">
    <property type="reaction ID" value="UER00006"/>
</dbReference>
<dbReference type="GO" id="GO:0004821">
    <property type="term" value="F:histidine-tRNA ligase activity"/>
    <property type="evidence" value="ECO:0007669"/>
    <property type="project" value="InterPro"/>
</dbReference>
<feature type="binding site" evidence="11">
    <location>
        <position position="127"/>
    </location>
    <ligand>
        <name>L-histidine</name>
        <dbReference type="ChEBI" id="CHEBI:57595"/>
    </ligand>
</feature>
<dbReference type="GO" id="GO:0016757">
    <property type="term" value="F:glycosyltransferase activity"/>
    <property type="evidence" value="ECO:0007669"/>
    <property type="project" value="UniProtKB-KW"/>
</dbReference>
<evidence type="ECO:0000256" key="1">
    <source>
        <dbReference type="ARBA" id="ARBA00004496"/>
    </source>
</evidence>
<evidence type="ECO:0000256" key="8">
    <source>
        <dbReference type="ARBA" id="ARBA00023102"/>
    </source>
</evidence>
<dbReference type="PIRSF" id="PIRSF001549">
    <property type="entry name" value="His-tRNA_synth"/>
    <property type="match status" value="1"/>
</dbReference>
<dbReference type="GO" id="GO:0006427">
    <property type="term" value="P:histidyl-tRNA aminoacylation"/>
    <property type="evidence" value="ECO:0007669"/>
    <property type="project" value="InterPro"/>
</dbReference>
<evidence type="ECO:0000256" key="5">
    <source>
        <dbReference type="ARBA" id="ARBA00020397"/>
    </source>
</evidence>
<protein>
    <recommendedName>
        <fullName evidence="5 10">ATP phosphoribosyltransferase regulatory subunit</fullName>
    </recommendedName>
</protein>
<comment type="similarity">
    <text evidence="3 10">Belongs to the class-II aminoacyl-tRNA synthetase family. HisZ subfamily.</text>
</comment>
<comment type="subunit">
    <text evidence="4 10">Heteromultimer composed of HisG and HisZ subunits.</text>
</comment>
<evidence type="ECO:0000256" key="4">
    <source>
        <dbReference type="ARBA" id="ARBA00011496"/>
    </source>
</evidence>
<dbReference type="InterPro" id="IPR004516">
    <property type="entry name" value="HisRS/HisZ"/>
</dbReference>
<dbReference type="NCBIfam" id="TIGR00443">
    <property type="entry name" value="hisZ_biosyn_reg"/>
    <property type="match status" value="1"/>
</dbReference>
<dbReference type="Pfam" id="PF13393">
    <property type="entry name" value="tRNA-synt_His"/>
    <property type="match status" value="1"/>
</dbReference>
<keyword evidence="13" id="KW-0328">Glycosyltransferase</keyword>
<proteinExistence type="inferred from homology"/>
<dbReference type="SUPFAM" id="SSF55681">
    <property type="entry name" value="Class II aaRS and biotin synthetases"/>
    <property type="match status" value="1"/>
</dbReference>
<organism evidence="13 14">
    <name type="scientific">Natribacillus halophilus</name>
    <dbReference type="NCBI Taxonomy" id="549003"/>
    <lineage>
        <taxon>Bacteria</taxon>
        <taxon>Bacillati</taxon>
        <taxon>Bacillota</taxon>
        <taxon>Bacilli</taxon>
        <taxon>Bacillales</taxon>
        <taxon>Bacillaceae</taxon>
        <taxon>Natribacillus</taxon>
    </lineage>
</organism>
<evidence type="ECO:0000256" key="9">
    <source>
        <dbReference type="ARBA" id="ARBA00025246"/>
    </source>
</evidence>
<evidence type="ECO:0000256" key="6">
    <source>
        <dbReference type="ARBA" id="ARBA00022490"/>
    </source>
</evidence>
<dbReference type="InterPro" id="IPR053846">
    <property type="entry name" value="HisZ-C"/>
</dbReference>
<comment type="miscellaneous">
    <text evidence="10">This function is generally fulfilled by the C-terminal part of HisG, which is missing in some bacteria such as this one.</text>
</comment>
<feature type="domain" description="Aminoacyl-transfer RNA synthetases class-II family profile" evidence="12">
    <location>
        <begin position="25"/>
        <end position="321"/>
    </location>
</feature>
<feature type="binding site" evidence="11">
    <location>
        <begin position="271"/>
        <end position="272"/>
    </location>
    <ligand>
        <name>L-histidine</name>
        <dbReference type="ChEBI" id="CHEBI:57595"/>
    </ligand>
</feature>
<dbReference type="InterPro" id="IPR006195">
    <property type="entry name" value="aa-tRNA-synth_II"/>
</dbReference>
<keyword evidence="13" id="KW-0808">Transferase</keyword>
<feature type="binding site" evidence="11">
    <location>
        <begin position="79"/>
        <end position="81"/>
    </location>
    <ligand>
        <name>L-histidine</name>
        <dbReference type="ChEBI" id="CHEBI:57595"/>
    </ligand>
</feature>
<evidence type="ECO:0000256" key="10">
    <source>
        <dbReference type="HAMAP-Rule" id="MF_00125"/>
    </source>
</evidence>
<feature type="binding site" evidence="11">
    <location>
        <position position="123"/>
    </location>
    <ligand>
        <name>L-histidine</name>
        <dbReference type="ChEBI" id="CHEBI:57595"/>
    </ligand>
</feature>
<comment type="subcellular location">
    <subcellularLocation>
        <location evidence="1 10">Cytoplasm</location>
    </subcellularLocation>
</comment>
<comment type="function">
    <text evidence="9 10">Required for the first step of histidine biosynthesis. May allow the feedback regulation of ATP phosphoribosyltransferase activity by histidine.</text>
</comment>
<dbReference type="Gene3D" id="3.30.930.10">
    <property type="entry name" value="Bira Bifunctional Protein, Domain 2"/>
    <property type="match status" value="1"/>
</dbReference>
<dbReference type="Proteomes" id="UP000198853">
    <property type="component" value="Unassembled WGS sequence"/>
</dbReference>
<dbReference type="GO" id="GO:0140096">
    <property type="term" value="F:catalytic activity, acting on a protein"/>
    <property type="evidence" value="ECO:0007669"/>
    <property type="project" value="UniProtKB-ARBA"/>
</dbReference>
<keyword evidence="7 10" id="KW-0028">Amino-acid biosynthesis</keyword>